<keyword evidence="2" id="KW-0472">Membrane</keyword>
<feature type="transmembrane region" description="Helical" evidence="2">
    <location>
        <begin position="138"/>
        <end position="159"/>
    </location>
</feature>
<evidence type="ECO:0000256" key="2">
    <source>
        <dbReference type="SAM" id="Phobius"/>
    </source>
</evidence>
<keyword evidence="2" id="KW-1133">Transmembrane helix</keyword>
<feature type="compositionally biased region" description="Polar residues" evidence="1">
    <location>
        <begin position="12"/>
        <end position="28"/>
    </location>
</feature>
<reference evidence="3 4" key="1">
    <citation type="submission" date="2020-04" db="EMBL/GenBank/DDBJ databases">
        <title>Genome-Wide Identification of 5-Methylcytosine Sites in Bacterial Genomes By High-Throughput Sequencing of MspJI Restriction Fragments.</title>
        <authorList>
            <person name="Wu V."/>
        </authorList>
    </citation>
    <scope>NUCLEOTIDE SEQUENCE [LARGE SCALE GENOMIC DNA]</scope>
    <source>
        <strain evidence="3 4">S2</strain>
    </source>
</reference>
<protein>
    <submittedName>
        <fullName evidence="3">DUF4190 domain-containing protein</fullName>
    </submittedName>
</protein>
<sequence>MADERDTKVQEALQSANIGQDIPNSPTSYREETASEIAAPIRAHYTLKKEDNTPTIGASVPIRSSEYREETAAEIAAPTPLIRRKEQTGQRENAAGGTGLGTLALVLSILSLFVLPILFGAAGIVLGFVARRRGATGLGAWAIGIGAISIVIGIFILPFF</sequence>
<organism evidence="3 4">
    <name type="scientific">Priestia megaterium</name>
    <name type="common">Bacillus megaterium</name>
    <dbReference type="NCBI Taxonomy" id="1404"/>
    <lineage>
        <taxon>Bacteria</taxon>
        <taxon>Bacillati</taxon>
        <taxon>Bacillota</taxon>
        <taxon>Bacilli</taxon>
        <taxon>Bacillales</taxon>
        <taxon>Bacillaceae</taxon>
        <taxon>Priestia</taxon>
    </lineage>
</organism>
<gene>
    <name evidence="3" type="ORF">HFZ78_27140</name>
</gene>
<dbReference type="PANTHER" id="PTHR40040:SF1">
    <property type="entry name" value="MEMBRANE PROTEIN"/>
    <property type="match status" value="1"/>
</dbReference>
<evidence type="ECO:0000313" key="3">
    <source>
        <dbReference type="EMBL" id="QIZ09919.1"/>
    </source>
</evidence>
<reference evidence="3 4" key="2">
    <citation type="submission" date="2020-04" db="EMBL/GenBank/DDBJ databases">
        <authorList>
            <person name="Fomenkov A."/>
            <person name="Anton B.P."/>
            <person name="Roberts R.J."/>
        </authorList>
    </citation>
    <scope>NUCLEOTIDE SEQUENCE [LARGE SCALE GENOMIC DNA]</scope>
    <source>
        <strain evidence="3 4">S2</strain>
    </source>
</reference>
<feature type="transmembrane region" description="Helical" evidence="2">
    <location>
        <begin position="103"/>
        <end position="126"/>
    </location>
</feature>
<name>A0A6H1P8M0_PRIMG</name>
<evidence type="ECO:0000256" key="1">
    <source>
        <dbReference type="SAM" id="MobiDB-lite"/>
    </source>
</evidence>
<dbReference type="InterPro" id="IPR055338">
    <property type="entry name" value="YqfX-like"/>
</dbReference>
<feature type="region of interest" description="Disordered" evidence="1">
    <location>
        <begin position="1"/>
        <end position="33"/>
    </location>
</feature>
<dbReference type="AlphaFoldDB" id="A0A6H1P8M0"/>
<evidence type="ECO:0000313" key="4">
    <source>
        <dbReference type="Proteomes" id="UP000501868"/>
    </source>
</evidence>
<dbReference type="PANTHER" id="PTHR40040">
    <property type="entry name" value="SMALL HYDROPHOBIC PROTEIN-RELATED"/>
    <property type="match status" value="1"/>
</dbReference>
<dbReference type="EMBL" id="CP051128">
    <property type="protein sequence ID" value="QIZ09919.1"/>
    <property type="molecule type" value="Genomic_DNA"/>
</dbReference>
<keyword evidence="2" id="KW-0812">Transmembrane</keyword>
<accession>A0A6H1P8M0</accession>
<dbReference type="Proteomes" id="UP000501868">
    <property type="component" value="Chromosome"/>
</dbReference>
<proteinExistence type="predicted"/>